<reference evidence="5" key="1">
    <citation type="submission" date="2020-12" db="EMBL/GenBank/DDBJ databases">
        <title>Metabolic potential, ecology and presence of endohyphal bacteria is reflected in genomic diversity of Mucoromycotina.</title>
        <authorList>
            <person name="Muszewska A."/>
            <person name="Okrasinska A."/>
            <person name="Steczkiewicz K."/>
            <person name="Drgas O."/>
            <person name="Orlowska M."/>
            <person name="Perlinska-Lenart U."/>
            <person name="Aleksandrzak-Piekarczyk T."/>
            <person name="Szatraj K."/>
            <person name="Zielenkiewicz U."/>
            <person name="Pilsyk S."/>
            <person name="Malc E."/>
            <person name="Mieczkowski P."/>
            <person name="Kruszewska J.S."/>
            <person name="Biernat P."/>
            <person name="Pawlowska J."/>
        </authorList>
    </citation>
    <scope>NUCLEOTIDE SEQUENCE</scope>
    <source>
        <strain evidence="5">CBS 226.32</strain>
    </source>
</reference>
<dbReference type="Gene3D" id="3.30.360.10">
    <property type="entry name" value="Dihydrodipicolinate Reductase, domain 2"/>
    <property type="match status" value="1"/>
</dbReference>
<dbReference type="Gene3D" id="1.10.1870.10">
    <property type="entry name" value="Domain 3, Saccharopine reductase"/>
    <property type="match status" value="1"/>
</dbReference>
<evidence type="ECO:0000256" key="3">
    <source>
        <dbReference type="ARBA" id="ARBA00023154"/>
    </source>
</evidence>
<dbReference type="GO" id="GO:0019878">
    <property type="term" value="P:lysine biosynthetic process via aminoadipic acid"/>
    <property type="evidence" value="ECO:0007669"/>
    <property type="project" value="TreeGrafter"/>
</dbReference>
<evidence type="ECO:0000313" key="5">
    <source>
        <dbReference type="EMBL" id="KAG2209662.1"/>
    </source>
</evidence>
<dbReference type="Pfam" id="PF03435">
    <property type="entry name" value="Sacchrp_dh_NADP"/>
    <property type="match status" value="1"/>
</dbReference>
<evidence type="ECO:0000256" key="2">
    <source>
        <dbReference type="ARBA" id="ARBA00023002"/>
    </source>
</evidence>
<dbReference type="Gene3D" id="3.40.50.720">
    <property type="entry name" value="NAD(P)-binding Rossmann-like Domain"/>
    <property type="match status" value="2"/>
</dbReference>
<dbReference type="CDD" id="cd12189">
    <property type="entry name" value="LKR_SDH_like"/>
    <property type="match status" value="1"/>
</dbReference>
<dbReference type="GO" id="GO:0004753">
    <property type="term" value="F:saccharopine dehydrogenase activity"/>
    <property type="evidence" value="ECO:0007669"/>
    <property type="project" value="TreeGrafter"/>
</dbReference>
<evidence type="ECO:0000259" key="4">
    <source>
        <dbReference type="SMART" id="SM01003"/>
    </source>
</evidence>
<dbReference type="AlphaFoldDB" id="A0A8H7V8Q2"/>
<dbReference type="InterPro" id="IPR036291">
    <property type="entry name" value="NAD(P)-bd_dom_sf"/>
</dbReference>
<dbReference type="InterPro" id="IPR007886">
    <property type="entry name" value="AlaDH/PNT_N"/>
</dbReference>
<dbReference type="SUPFAM" id="SSF52283">
    <property type="entry name" value="Formate/glycerate dehydrogenase catalytic domain-like"/>
    <property type="match status" value="1"/>
</dbReference>
<dbReference type="SUPFAM" id="SSF55347">
    <property type="entry name" value="Glyceraldehyde-3-phosphate dehydrogenase-like, C-terminal domain"/>
    <property type="match status" value="1"/>
</dbReference>
<proteinExistence type="predicted"/>
<dbReference type="EMBL" id="JAEPRC010000091">
    <property type="protein sequence ID" value="KAG2209662.1"/>
    <property type="molecule type" value="Genomic_DNA"/>
</dbReference>
<gene>
    <name evidence="5" type="ORF">INT46_004227</name>
</gene>
<comment type="caution">
    <text evidence="5">The sequence shown here is derived from an EMBL/GenBank/DDBJ whole genome shotgun (WGS) entry which is preliminary data.</text>
</comment>
<keyword evidence="6" id="KW-1185">Reference proteome</keyword>
<keyword evidence="3" id="KW-0457">Lysine biosynthesis</keyword>
<dbReference type="PANTHER" id="PTHR11133">
    <property type="entry name" value="SACCHAROPINE DEHYDROGENASE"/>
    <property type="match status" value="1"/>
</dbReference>
<dbReference type="SUPFAM" id="SSF51735">
    <property type="entry name" value="NAD(P)-binding Rossmann-fold domains"/>
    <property type="match status" value="1"/>
</dbReference>
<organism evidence="5 6">
    <name type="scientific">Mucor plumbeus</name>
    <dbReference type="NCBI Taxonomy" id="97098"/>
    <lineage>
        <taxon>Eukaryota</taxon>
        <taxon>Fungi</taxon>
        <taxon>Fungi incertae sedis</taxon>
        <taxon>Mucoromycota</taxon>
        <taxon>Mucoromycotina</taxon>
        <taxon>Mucoromycetes</taxon>
        <taxon>Mucorales</taxon>
        <taxon>Mucorineae</taxon>
        <taxon>Mucoraceae</taxon>
        <taxon>Mucor</taxon>
    </lineage>
</organism>
<dbReference type="FunFam" id="3.30.360.10:FF:000008">
    <property type="entry name" value="Alpha-aminoadipic semialdehyde synthase, mitochondrial"/>
    <property type="match status" value="1"/>
</dbReference>
<dbReference type="OrthoDB" id="10059875at2759"/>
<name>A0A8H7V8Q2_9FUNG</name>
<protein>
    <recommendedName>
        <fullName evidence="4">Alanine dehydrogenase/pyridine nucleotide transhydrogenase N-terminal domain-containing protein</fullName>
    </recommendedName>
</protein>
<keyword evidence="3" id="KW-0028">Amino-acid biosynthesis</keyword>
<sequence length="942" mass="105494">MIRIQNSKSRLFIKNYTTASTTSRSTVGIRRENKSRWERRAALTPDIVKQLVQETGTKVYVQPSTKRIFTNESYEKAGAIITEDISKADIILGIKEVPEASLLKDKTYLFFSHTHKGNEKNMPMLQSVLDKKIRLIDYELMKDETGKRLVAFGKFAGNAGMIDIFHGMGHRFLGLGYSTPFMVDNYTSMAHAYPTIAEAKSALHRMGDAIVENGTPKDFGPLVYAFTGSGNVTKGAMEIFKEIPHEFVPAEDLSKLVNDKNPRLDRLYATQLEVKDYIEQKSGGGKLIDYEDYLVNPERYQSNFHHKIAPYTNCVVTGAYWDKNYPRLMTNKQLSEFEKLKSKGLINKGKMMSLADIVCDVKGAFECLSHSTNVDDGFFYYDAIRDIEHTDAEGKGIQIMGIDILPAELPVESSEFFSKALYPYIKEMVESSPNTPLDELPSLLRNATIADQGKLTESHKGLLGSNTSTVSTFNDKKTVLLLGSGMVAAPLVEHLAKRSDVNIVVASNMSDEANALVKNFKNAESAPLDISNHQELSRLVSKADVVVSLVPAFLHTQVANVCIEQRKDMVTASYVSKEMEELETKAQKAGILIMNEVGLDPGMDHMSAMKIIDEAQRNGSKIKSFISWCGGLPSPEASNVPLGYKFSWSPRGVLTASGNDAVYWNNGEKHTISGENLLKEHFPVVQTPYAGFVFEGLANRNSLGYADIYGLGDLSEMDTMFRGTLRYQGYSDLLYAFRKLGFLDQDKPIADQCQTWSNYFDFVLSGNNSKLSQDEKYQRMVDKLKLPKDHFMIEKAWSAISYFLSANNQEKINSKNGSALDLFSILLSRRLKYDKGERDMVAMHHEFGVEHRSGKKETLTSTLIKYGNETHTAMADTVGLPTAMTVDLVLDNKIPERGVQRPTKPHVYLPILDQLEMKGIKFIEKSQPYKLNRLNATGSNSW</sequence>
<dbReference type="PANTHER" id="PTHR11133:SF22">
    <property type="entry name" value="ALPHA-AMINOADIPIC SEMIALDEHYDE SYNTHASE, MITOCHONDRIAL"/>
    <property type="match status" value="1"/>
</dbReference>
<dbReference type="Pfam" id="PF05222">
    <property type="entry name" value="AlaDh_PNT_N"/>
    <property type="match status" value="1"/>
</dbReference>
<dbReference type="FunFam" id="3.40.50.720:FF:000087">
    <property type="entry name" value="alpha-aminoadipic semialdehyde synthase, mitochondrial"/>
    <property type="match status" value="1"/>
</dbReference>
<dbReference type="Proteomes" id="UP000650833">
    <property type="component" value="Unassembled WGS sequence"/>
</dbReference>
<evidence type="ECO:0000313" key="6">
    <source>
        <dbReference type="Proteomes" id="UP000650833"/>
    </source>
</evidence>
<keyword evidence="2" id="KW-0560">Oxidoreductase</keyword>
<dbReference type="InterPro" id="IPR051168">
    <property type="entry name" value="AASS"/>
</dbReference>
<dbReference type="Pfam" id="PF16653">
    <property type="entry name" value="Sacchrp_dh_C"/>
    <property type="match status" value="1"/>
</dbReference>
<dbReference type="FunFam" id="3.40.50.720:FF:000072">
    <property type="entry name" value="Saccharopine dehydrogenase [NADP(+), L-glutamate-forming]"/>
    <property type="match status" value="1"/>
</dbReference>
<dbReference type="SMART" id="SM01003">
    <property type="entry name" value="AlaDh_PNT_N"/>
    <property type="match status" value="1"/>
</dbReference>
<dbReference type="GO" id="GO:0005737">
    <property type="term" value="C:cytoplasm"/>
    <property type="evidence" value="ECO:0007669"/>
    <property type="project" value="TreeGrafter"/>
</dbReference>
<dbReference type="InterPro" id="IPR005097">
    <property type="entry name" value="Sacchrp_dh_NADP-bd"/>
</dbReference>
<feature type="domain" description="Alanine dehydrogenase/pyridine nucleotide transhydrogenase N-terminal" evidence="4">
    <location>
        <begin position="28"/>
        <end position="159"/>
    </location>
</feature>
<accession>A0A8H7V8Q2</accession>
<dbReference type="InterPro" id="IPR032095">
    <property type="entry name" value="Sacchrp_dh-like_C"/>
</dbReference>
<evidence type="ECO:0000256" key="1">
    <source>
        <dbReference type="ARBA" id="ARBA00022857"/>
    </source>
</evidence>
<keyword evidence="1" id="KW-0521">NADP</keyword>